<evidence type="ECO:0000256" key="1">
    <source>
        <dbReference type="ARBA" id="ARBA00004123"/>
    </source>
</evidence>
<dbReference type="PANTHER" id="PTHR47424">
    <property type="entry name" value="REGULATORY PROTEIN GAL4"/>
    <property type="match status" value="1"/>
</dbReference>
<dbReference type="InterPro" id="IPR005600">
    <property type="entry name" value="Gal4_dimer_dom"/>
</dbReference>
<dbReference type="SUPFAM" id="SSF57701">
    <property type="entry name" value="Zn2/Cys6 DNA-binding domain"/>
    <property type="match status" value="1"/>
</dbReference>
<keyword evidence="9" id="KW-0119">Carbohydrate metabolism</keyword>
<dbReference type="OrthoDB" id="3364175at2759"/>
<dbReference type="CDD" id="cd00067">
    <property type="entry name" value="GAL4"/>
    <property type="match status" value="1"/>
</dbReference>
<dbReference type="PROSITE" id="PS50048">
    <property type="entry name" value="ZN2_CY6_FUNGAL_2"/>
    <property type="match status" value="1"/>
</dbReference>
<evidence type="ECO:0000256" key="3">
    <source>
        <dbReference type="ARBA" id="ARBA00022833"/>
    </source>
</evidence>
<dbReference type="InterPro" id="IPR007219">
    <property type="entry name" value="XnlR_reg_dom"/>
</dbReference>
<dbReference type="SMART" id="SM00066">
    <property type="entry name" value="GAL4"/>
    <property type="match status" value="1"/>
</dbReference>
<keyword evidence="12" id="KW-1185">Reference proteome</keyword>
<dbReference type="PROSITE" id="PS00463">
    <property type="entry name" value="ZN2_CY6_FUNGAL_1"/>
    <property type="match status" value="1"/>
</dbReference>
<evidence type="ECO:0000256" key="5">
    <source>
        <dbReference type="ARBA" id="ARBA00023125"/>
    </source>
</evidence>
<evidence type="ECO:0000256" key="9">
    <source>
        <dbReference type="ARBA" id="ARBA00023277"/>
    </source>
</evidence>
<evidence type="ECO:0000256" key="8">
    <source>
        <dbReference type="ARBA" id="ARBA00023242"/>
    </source>
</evidence>
<feature type="domain" description="Zn(2)-C6 fungal-type" evidence="10">
    <location>
        <begin position="46"/>
        <end position="76"/>
    </location>
</feature>
<evidence type="ECO:0000256" key="2">
    <source>
        <dbReference type="ARBA" id="ARBA00022723"/>
    </source>
</evidence>
<dbReference type="GO" id="GO:0006351">
    <property type="term" value="P:DNA-templated transcription"/>
    <property type="evidence" value="ECO:0007669"/>
    <property type="project" value="InterPro"/>
</dbReference>
<dbReference type="FunFam" id="4.10.240.10:FF:000009">
    <property type="entry name" value="C6 transcription factor (Gal4)"/>
    <property type="match status" value="1"/>
</dbReference>
<sequence>MPLPNSCSGPLACLCQSTLGQSQTPAIMRRGGQDGFSLSRNSHIPACVECRARKAKCSKERPSCYHCRSINQPCVYPPKPTRTPLTRQHLSAVEDRLQSLETAMERLFPDGQMESVIRSLLTESPDIGSFGASLAQGSMVDAAPGHDAWVSNPLAADSSGPDPGSLGQLPMEVDLPMDLSYLTSDGADPLSWMSEPGSSVTDEVYIRAYFHNYHPMYPFIHEATFVSRYQGSYPVSEKEAAWSILVNMVLAIGAWSIADNQSDVDRKYFERAKDYLKKLSMFERGNITLLQALLLLNVYNEKCGNPKESWHFLGLAVRMAIDLGLHNERTYANFNQSLLDQEIQRRVWWTVYCLDSCSSKIHGLPLLLPEDRLITVHPVSNILDESLTPQTSTPPPKTDAPTIYTGLIQQSSYHRLANSIYRRLLSTDTTTAQEIKALDDMINTWHAKFSRSPETFDRRLLPQWAILARDRQTLCDQSLRLLIHRPALLRWLDRKRISADPTAGNEPLSERQCRANAVRMARDTIRMVTTMIDEGRYSKITLSFTLYALFHAVLVPVIHLHADPASPDSITWQRDIKETGAMLSRLAFCNDALSSHFLVILDRICSGPIRDQQRPLSSTHAAVKPADLQPPSNDIFGNHELGRLAAHSSTAPEAVTFSEWTNTNH</sequence>
<organism evidence="11 12">
    <name type="scientific">Aspergillus sclerotioniger CBS 115572</name>
    <dbReference type="NCBI Taxonomy" id="1450535"/>
    <lineage>
        <taxon>Eukaryota</taxon>
        <taxon>Fungi</taxon>
        <taxon>Dikarya</taxon>
        <taxon>Ascomycota</taxon>
        <taxon>Pezizomycotina</taxon>
        <taxon>Eurotiomycetes</taxon>
        <taxon>Eurotiomycetidae</taxon>
        <taxon>Eurotiales</taxon>
        <taxon>Aspergillaceae</taxon>
        <taxon>Aspergillus</taxon>
        <taxon>Aspergillus subgen. Circumdati</taxon>
    </lineage>
</organism>
<evidence type="ECO:0000313" key="11">
    <source>
        <dbReference type="EMBL" id="PWY95938.1"/>
    </source>
</evidence>
<evidence type="ECO:0000259" key="10">
    <source>
        <dbReference type="PROSITE" id="PS50048"/>
    </source>
</evidence>
<dbReference type="InterPro" id="IPR051127">
    <property type="entry name" value="Fungal_SecMet_Regulators"/>
</dbReference>
<dbReference type="CDD" id="cd12148">
    <property type="entry name" value="fungal_TF_MHR"/>
    <property type="match status" value="1"/>
</dbReference>
<dbReference type="GO" id="GO:0000435">
    <property type="term" value="P:positive regulation of transcription from RNA polymerase II promoter by galactose"/>
    <property type="evidence" value="ECO:0007669"/>
    <property type="project" value="TreeGrafter"/>
</dbReference>
<dbReference type="EMBL" id="MSFK01000002">
    <property type="protein sequence ID" value="PWY95938.1"/>
    <property type="molecule type" value="Genomic_DNA"/>
</dbReference>
<dbReference type="Pfam" id="PF00172">
    <property type="entry name" value="Zn_clus"/>
    <property type="match status" value="1"/>
</dbReference>
<evidence type="ECO:0000256" key="4">
    <source>
        <dbReference type="ARBA" id="ARBA00023015"/>
    </source>
</evidence>
<name>A0A317XFP3_9EURO</name>
<dbReference type="GO" id="GO:0000981">
    <property type="term" value="F:DNA-binding transcription factor activity, RNA polymerase II-specific"/>
    <property type="evidence" value="ECO:0007669"/>
    <property type="project" value="InterPro"/>
</dbReference>
<dbReference type="RefSeq" id="XP_025472699.1">
    <property type="nucleotide sequence ID" value="XM_025605725.1"/>
</dbReference>
<dbReference type="GO" id="GO:0000978">
    <property type="term" value="F:RNA polymerase II cis-regulatory region sequence-specific DNA binding"/>
    <property type="evidence" value="ECO:0007669"/>
    <property type="project" value="TreeGrafter"/>
</dbReference>
<comment type="caution">
    <text evidence="11">The sequence shown here is derived from an EMBL/GenBank/DDBJ whole genome shotgun (WGS) entry which is preliminary data.</text>
</comment>
<evidence type="ECO:0000256" key="7">
    <source>
        <dbReference type="ARBA" id="ARBA00023163"/>
    </source>
</evidence>
<dbReference type="Proteomes" id="UP000246702">
    <property type="component" value="Unassembled WGS sequence"/>
</dbReference>
<accession>A0A317XFP3</accession>
<dbReference type="SMART" id="SM00906">
    <property type="entry name" value="Fungal_trans"/>
    <property type="match status" value="1"/>
</dbReference>
<dbReference type="GO" id="GO:0005634">
    <property type="term" value="C:nucleus"/>
    <property type="evidence" value="ECO:0007669"/>
    <property type="project" value="UniProtKB-SubCell"/>
</dbReference>
<dbReference type="CDD" id="cd14654">
    <property type="entry name" value="ZIP_Gal4"/>
    <property type="match status" value="1"/>
</dbReference>
<dbReference type="PANTHER" id="PTHR47424:SF2">
    <property type="entry name" value="TRANSCRIPTION FACTOR DOMAIN-CONTAINING PROTEIN-RELATED"/>
    <property type="match status" value="1"/>
</dbReference>
<dbReference type="Gene3D" id="4.10.240.10">
    <property type="entry name" value="Zn(2)-C6 fungal-type DNA-binding domain"/>
    <property type="match status" value="1"/>
</dbReference>
<comment type="subcellular location">
    <subcellularLocation>
        <location evidence="1">Nucleus</location>
    </subcellularLocation>
</comment>
<keyword evidence="4" id="KW-0805">Transcription regulation</keyword>
<proteinExistence type="predicted"/>
<keyword evidence="8" id="KW-0539">Nucleus</keyword>
<keyword evidence="7" id="KW-0804">Transcription</keyword>
<dbReference type="STRING" id="1450535.A0A317XFP3"/>
<dbReference type="InterPro" id="IPR001138">
    <property type="entry name" value="Zn2Cys6_DnaBD"/>
</dbReference>
<evidence type="ECO:0000256" key="6">
    <source>
        <dbReference type="ARBA" id="ARBA00023159"/>
    </source>
</evidence>
<gene>
    <name evidence="11" type="ORF">BO94DRAFT_141598</name>
</gene>
<evidence type="ECO:0000313" key="12">
    <source>
        <dbReference type="Proteomes" id="UP000246702"/>
    </source>
</evidence>
<dbReference type="InterPro" id="IPR036864">
    <property type="entry name" value="Zn2-C6_fun-type_DNA-bd_sf"/>
</dbReference>
<dbReference type="GeneID" id="37107868"/>
<keyword evidence="2" id="KW-0479">Metal-binding</keyword>
<dbReference type="AlphaFoldDB" id="A0A317XFP3"/>
<keyword evidence="3" id="KW-0862">Zinc</keyword>
<reference evidence="11 12" key="1">
    <citation type="submission" date="2016-12" db="EMBL/GenBank/DDBJ databases">
        <title>The genomes of Aspergillus section Nigri reveals drivers in fungal speciation.</title>
        <authorList>
            <consortium name="DOE Joint Genome Institute"/>
            <person name="Vesth T.C."/>
            <person name="Nybo J."/>
            <person name="Theobald S."/>
            <person name="Brandl J."/>
            <person name="Frisvad J.C."/>
            <person name="Nielsen K.F."/>
            <person name="Lyhne E.K."/>
            <person name="Kogle M.E."/>
            <person name="Kuo A."/>
            <person name="Riley R."/>
            <person name="Clum A."/>
            <person name="Nolan M."/>
            <person name="Lipzen A."/>
            <person name="Salamov A."/>
            <person name="Henrissat B."/>
            <person name="Wiebenga A."/>
            <person name="De Vries R.P."/>
            <person name="Grigoriev I.V."/>
            <person name="Mortensen U.H."/>
            <person name="Andersen M.R."/>
            <person name="Baker S.E."/>
        </authorList>
    </citation>
    <scope>NUCLEOTIDE SEQUENCE [LARGE SCALE GENOMIC DNA]</scope>
    <source>
        <strain evidence="11 12">CBS 115572</strain>
    </source>
</reference>
<protein>
    <recommendedName>
        <fullName evidence="10">Zn(2)-C6 fungal-type domain-containing protein</fullName>
    </recommendedName>
</protein>
<keyword evidence="5" id="KW-0238">DNA-binding</keyword>
<keyword evidence="6" id="KW-0010">Activator</keyword>
<dbReference type="GO" id="GO:0008270">
    <property type="term" value="F:zinc ion binding"/>
    <property type="evidence" value="ECO:0007669"/>
    <property type="project" value="InterPro"/>
</dbReference>
<dbReference type="Pfam" id="PF04082">
    <property type="entry name" value="Fungal_trans"/>
    <property type="match status" value="1"/>
</dbReference>